<proteinExistence type="predicted"/>
<evidence type="ECO:0000313" key="3">
    <source>
        <dbReference type="Proteomes" id="UP000286402"/>
    </source>
</evidence>
<keyword evidence="3" id="KW-1185">Reference proteome</keyword>
<dbReference type="Proteomes" id="UP000286402">
    <property type="component" value="Unassembled WGS sequence"/>
</dbReference>
<dbReference type="EMBL" id="MCAQ01000030">
    <property type="protein sequence ID" value="RKF30206.1"/>
    <property type="molecule type" value="Genomic_DNA"/>
</dbReference>
<evidence type="ECO:0000313" key="2">
    <source>
        <dbReference type="EMBL" id="RKF30206.1"/>
    </source>
</evidence>
<dbReference type="RefSeq" id="WP_120336733.1">
    <property type="nucleotide sequence ID" value="NZ_MCAQ01000030.1"/>
</dbReference>
<feature type="chain" id="PRO_5018988415" evidence="1">
    <location>
        <begin position="19"/>
        <end position="180"/>
    </location>
</feature>
<name>A0A420FBD3_9SPHI</name>
<protein>
    <submittedName>
        <fullName evidence="2">Uncharacterized protein</fullName>
    </submittedName>
</protein>
<dbReference type="AlphaFoldDB" id="A0A420FBD3"/>
<accession>A0A420FBD3</accession>
<organism evidence="2 3">
    <name type="scientific">Sphingobacterium siyangense</name>
    <dbReference type="NCBI Taxonomy" id="459529"/>
    <lineage>
        <taxon>Bacteria</taxon>
        <taxon>Pseudomonadati</taxon>
        <taxon>Bacteroidota</taxon>
        <taxon>Sphingobacteriia</taxon>
        <taxon>Sphingobacteriales</taxon>
        <taxon>Sphingobacteriaceae</taxon>
        <taxon>Sphingobacterium</taxon>
    </lineage>
</organism>
<feature type="signal peptide" evidence="1">
    <location>
        <begin position="1"/>
        <end position="18"/>
    </location>
</feature>
<reference evidence="2 3" key="1">
    <citation type="submission" date="2016-07" db="EMBL/GenBank/DDBJ databases">
        <title>Genome analysis of Sphingobacterium siyangense T12B17.</title>
        <authorList>
            <person name="Xu D."/>
            <person name="Su Y."/>
            <person name="Zheng S."/>
        </authorList>
    </citation>
    <scope>NUCLEOTIDE SEQUENCE [LARGE SCALE GENOMIC DNA]</scope>
    <source>
        <strain evidence="2 3">T12B17</strain>
    </source>
</reference>
<sequence>MRYLIVLLLGWFTCYSVAAQNQAKGNSAGKDEKTYVLVANKINTDFNYKLLDDFEQSFSALIKENNSRELVFNPVNGKYHYYKFIATYKARGTSPDSDSAKPEQTFHNILIIKTDDQQKIVDGYHFVLEWSEKPLSYPLFRMKAADLPLKEGLSLKQLNLKRVTDNTDFDSDGKIKLSSW</sequence>
<evidence type="ECO:0000256" key="1">
    <source>
        <dbReference type="SAM" id="SignalP"/>
    </source>
</evidence>
<gene>
    <name evidence="2" type="ORF">BCY89_20630</name>
</gene>
<keyword evidence="1" id="KW-0732">Signal</keyword>
<comment type="caution">
    <text evidence="2">The sequence shown here is derived from an EMBL/GenBank/DDBJ whole genome shotgun (WGS) entry which is preliminary data.</text>
</comment>